<gene>
    <name evidence="2" type="ORF">GNP35_03515</name>
</gene>
<dbReference type="Proteomes" id="UP000439994">
    <property type="component" value="Unassembled WGS sequence"/>
</dbReference>
<feature type="signal peptide" evidence="1">
    <location>
        <begin position="1"/>
        <end position="21"/>
    </location>
</feature>
<sequence length="299" mass="34666">MFLLKTLIVGITLSISFSAFSNESYSAEGDTIRIVSSVPLNYNSVDYYSELLQLALTKTETEFGPFKINYVNRDIIQERALHELNTRRSIDVYWSVSTKAREGVARPIRIPLLKGLIGYRVSLILKDRLQEFQNIESIDKFRELAAGQGHDWPDYDILKFNKFSVFPASLYGSIIELLHLKRIDHFPRGLNEILREFELMNDESIMIEPKFVLHYPSYVYFFVAMENMRLAERIEKGLLLAQQDGTFNKLFREFVHFDKLNEVLNLESRKIIELKNPISTKAKIKGESPIKELSKLISS</sequence>
<reference evidence="2 3" key="1">
    <citation type="submission" date="2019-11" db="EMBL/GenBank/DDBJ databases">
        <title>P. haliotis isolates from Z. marina roots.</title>
        <authorList>
            <person name="Cohen M."/>
            <person name="Jospin G."/>
            <person name="Eisen J.A."/>
            <person name="Coil D.A."/>
        </authorList>
    </citation>
    <scope>NUCLEOTIDE SEQUENCE [LARGE SCALE GENOMIC DNA]</scope>
    <source>
        <strain evidence="2 3">UCD-MCMsp1aY</strain>
    </source>
</reference>
<evidence type="ECO:0000313" key="3">
    <source>
        <dbReference type="Proteomes" id="UP000439994"/>
    </source>
</evidence>
<proteinExistence type="predicted"/>
<evidence type="ECO:0000313" key="2">
    <source>
        <dbReference type="EMBL" id="MUH71648.1"/>
    </source>
</evidence>
<dbReference type="EMBL" id="WOCD01000001">
    <property type="protein sequence ID" value="MUH71648.1"/>
    <property type="molecule type" value="Genomic_DNA"/>
</dbReference>
<evidence type="ECO:0000256" key="1">
    <source>
        <dbReference type="SAM" id="SignalP"/>
    </source>
</evidence>
<feature type="chain" id="PRO_5027079715" description="Transporter substrate-binding domain-containing protein" evidence="1">
    <location>
        <begin position="22"/>
        <end position="299"/>
    </location>
</feature>
<dbReference type="AlphaFoldDB" id="A0A6N8F623"/>
<dbReference type="RefSeq" id="WP_155694540.1">
    <property type="nucleotide sequence ID" value="NZ_WOCD01000001.1"/>
</dbReference>
<keyword evidence="3" id="KW-1185">Reference proteome</keyword>
<protein>
    <recommendedName>
        <fullName evidence="4">Transporter substrate-binding domain-containing protein</fullName>
    </recommendedName>
</protein>
<accession>A0A6N8F623</accession>
<dbReference type="OrthoDB" id="547680at2"/>
<comment type="caution">
    <text evidence="2">The sequence shown here is derived from an EMBL/GenBank/DDBJ whole genome shotgun (WGS) entry which is preliminary data.</text>
</comment>
<keyword evidence="1" id="KW-0732">Signal</keyword>
<organism evidence="2 3">
    <name type="scientific">Psychrosphaera haliotis</name>
    <dbReference type="NCBI Taxonomy" id="555083"/>
    <lineage>
        <taxon>Bacteria</taxon>
        <taxon>Pseudomonadati</taxon>
        <taxon>Pseudomonadota</taxon>
        <taxon>Gammaproteobacteria</taxon>
        <taxon>Alteromonadales</taxon>
        <taxon>Pseudoalteromonadaceae</taxon>
        <taxon>Psychrosphaera</taxon>
    </lineage>
</organism>
<name>A0A6N8F623_9GAMM</name>
<dbReference type="SUPFAM" id="SSF53850">
    <property type="entry name" value="Periplasmic binding protein-like II"/>
    <property type="match status" value="1"/>
</dbReference>
<evidence type="ECO:0008006" key="4">
    <source>
        <dbReference type="Google" id="ProtNLM"/>
    </source>
</evidence>